<evidence type="ECO:0000313" key="1">
    <source>
        <dbReference type="EMBL" id="KAJ2980676.1"/>
    </source>
</evidence>
<name>A0ACC1NQ04_9APHY</name>
<organism evidence="1 2">
    <name type="scientific">Trametes sanguinea</name>
    <dbReference type="NCBI Taxonomy" id="158606"/>
    <lineage>
        <taxon>Eukaryota</taxon>
        <taxon>Fungi</taxon>
        <taxon>Dikarya</taxon>
        <taxon>Basidiomycota</taxon>
        <taxon>Agaricomycotina</taxon>
        <taxon>Agaricomycetes</taxon>
        <taxon>Polyporales</taxon>
        <taxon>Polyporaceae</taxon>
        <taxon>Trametes</taxon>
    </lineage>
</organism>
<sequence>MGERLPLALAGPEEWKEGRRHDGGPSYLLVTKGPSSRTCPLARNKQTPYLHALGRSDESNIHATRPPDRLSSARNSDSHLRGGLRQNPALVPASIDFSFYYPIFPFPTPCPPQNTSRIEIHPRTRTPDCDPTPPER</sequence>
<reference evidence="1" key="1">
    <citation type="submission" date="2022-08" db="EMBL/GenBank/DDBJ databases">
        <title>Genome Sequence of Pycnoporus sanguineus.</title>
        <authorList>
            <person name="Buettner E."/>
        </authorList>
    </citation>
    <scope>NUCLEOTIDE SEQUENCE</scope>
    <source>
        <strain evidence="1">CG-C14</strain>
    </source>
</reference>
<dbReference type="Proteomes" id="UP001144978">
    <property type="component" value="Unassembled WGS sequence"/>
</dbReference>
<keyword evidence="2" id="KW-1185">Reference proteome</keyword>
<evidence type="ECO:0000313" key="2">
    <source>
        <dbReference type="Proteomes" id="UP001144978"/>
    </source>
</evidence>
<accession>A0ACC1NQ04</accession>
<gene>
    <name evidence="1" type="ORF">NUW54_g10973</name>
</gene>
<comment type="caution">
    <text evidence="1">The sequence shown here is derived from an EMBL/GenBank/DDBJ whole genome shotgun (WGS) entry which is preliminary data.</text>
</comment>
<protein>
    <submittedName>
        <fullName evidence="1">Uncharacterized protein</fullName>
    </submittedName>
</protein>
<proteinExistence type="predicted"/>
<dbReference type="EMBL" id="JANSHE010004123">
    <property type="protein sequence ID" value="KAJ2980676.1"/>
    <property type="molecule type" value="Genomic_DNA"/>
</dbReference>